<dbReference type="InterPro" id="IPR001387">
    <property type="entry name" value="Cro/C1-type_HTH"/>
</dbReference>
<feature type="region of interest" description="Disordered" evidence="1">
    <location>
        <begin position="99"/>
        <end position="128"/>
    </location>
</feature>
<sequence length="318" mass="34807">MATTTPSGRDKAQDFVERLENLRVSNNLTYAQLSQLSYKIARAAPYDRVLGFSPAAVSNWVNGDLPSKTGYVRAWVIACGVDEPERWVDEHTALLAARRRKSPTRTSMSEPEVTSGRIDSESPPVVRPPRKHRMLAAVTAGVVAGTLLLVGGDGALSPTRGAGQRPPNGANDLTPLRTAARCAENFSPPPAEQYPTSAWADEPGPSGAAHPDRLIELHFADFRPHGWVAWAEFATSSSDLDRLWLDWTYIRSPEIGATWQWRQCGPQPITAGTRSPAVLLTDGTGRDRWFRACGQVPPADRPSTSRAKSFCTGWHRPF</sequence>
<dbReference type="RefSeq" id="WP_203841914.1">
    <property type="nucleotide sequence ID" value="NZ_BAAATV010000001.1"/>
</dbReference>
<proteinExistence type="predicted"/>
<dbReference type="CDD" id="cd00093">
    <property type="entry name" value="HTH_XRE"/>
    <property type="match status" value="1"/>
</dbReference>
<evidence type="ECO:0000313" key="3">
    <source>
        <dbReference type="Proteomes" id="UP000603200"/>
    </source>
</evidence>
<accession>A0ABQ4A2J2</accession>
<dbReference type="Proteomes" id="UP000603200">
    <property type="component" value="Unassembled WGS sequence"/>
</dbReference>
<gene>
    <name evidence="2" type="ORF">Ahu01nite_080410</name>
</gene>
<evidence type="ECO:0000256" key="1">
    <source>
        <dbReference type="SAM" id="MobiDB-lite"/>
    </source>
</evidence>
<comment type="caution">
    <text evidence="2">The sequence shown here is derived from an EMBL/GenBank/DDBJ whole genome shotgun (WGS) entry which is preliminary data.</text>
</comment>
<dbReference type="EMBL" id="BOMN01000113">
    <property type="protein sequence ID" value="GIE24939.1"/>
    <property type="molecule type" value="Genomic_DNA"/>
</dbReference>
<feature type="region of interest" description="Disordered" evidence="1">
    <location>
        <begin position="188"/>
        <end position="207"/>
    </location>
</feature>
<protein>
    <recommendedName>
        <fullName evidence="4">Helix-turn-helix protein</fullName>
    </recommendedName>
</protein>
<reference evidence="2 3" key="1">
    <citation type="submission" date="2021-01" db="EMBL/GenBank/DDBJ databases">
        <title>Whole genome shotgun sequence of Actinoplanes humidus NBRC 14915.</title>
        <authorList>
            <person name="Komaki H."/>
            <person name="Tamura T."/>
        </authorList>
    </citation>
    <scope>NUCLEOTIDE SEQUENCE [LARGE SCALE GENOMIC DNA]</scope>
    <source>
        <strain evidence="2 3">NBRC 14915</strain>
    </source>
</reference>
<evidence type="ECO:0008006" key="4">
    <source>
        <dbReference type="Google" id="ProtNLM"/>
    </source>
</evidence>
<evidence type="ECO:0000313" key="2">
    <source>
        <dbReference type="EMBL" id="GIE24939.1"/>
    </source>
</evidence>
<organism evidence="2 3">
    <name type="scientific">Winogradskya humida</name>
    <dbReference type="NCBI Taxonomy" id="113566"/>
    <lineage>
        <taxon>Bacteria</taxon>
        <taxon>Bacillati</taxon>
        <taxon>Actinomycetota</taxon>
        <taxon>Actinomycetes</taxon>
        <taxon>Micromonosporales</taxon>
        <taxon>Micromonosporaceae</taxon>
        <taxon>Winogradskya</taxon>
    </lineage>
</organism>
<keyword evidence="3" id="KW-1185">Reference proteome</keyword>
<name>A0ABQ4A2J2_9ACTN</name>